<feature type="region of interest" description="Disordered" evidence="6">
    <location>
        <begin position="151"/>
        <end position="209"/>
    </location>
</feature>
<dbReference type="GO" id="GO:0046982">
    <property type="term" value="F:protein heterodimerization activity"/>
    <property type="evidence" value="ECO:0007669"/>
    <property type="project" value="InterPro"/>
</dbReference>
<dbReference type="EMBL" id="GG738845">
    <property type="protein sequence ID" value="EFC50717.1"/>
    <property type="molecule type" value="Genomic_DNA"/>
</dbReference>
<comment type="similarity">
    <text evidence="2">Belongs to the TAF4 family.</text>
</comment>
<name>D2UY09_NAEGR</name>
<comment type="subcellular location">
    <subcellularLocation>
        <location evidence="1">Nucleus</location>
    </subcellularLocation>
</comment>
<keyword evidence="8" id="KW-0396">Initiation factor</keyword>
<feature type="compositionally biased region" description="Basic and acidic residues" evidence="6">
    <location>
        <begin position="349"/>
        <end position="358"/>
    </location>
</feature>
<keyword evidence="9" id="KW-1185">Reference proteome</keyword>
<sequence length="455" mass="51440">MSTQLNQTVILKLEQKVQQLNLLLLPEGRLLLQKAKDEFITGLIDVRALTERIKDIKDRFTSITPLQPSQPIQIPTSSTLIQQQQTRVLPNPSQTSQPIQIPSQTPTPFTEEEQIMFKSMKTMTAEDRKNFVANNPQARELLKKLQSIKNSKADGGSMGVTQPPQSSIPPPLQPQSTPSQVIPTQPPSKKKKVEDQQQPETPVHPFANDDEVHSYYSSRFQPEVSFLNSTNLRNKINRILKTQQLKPTVSDALVEFISLAVQDRMRSIVEELVLNSKTRMDTPINASDNTSFIEITSNSNYSLVNRELKIKQKILQEDEQRREEEERSKEAQRKKQSGSSEGKRKRNQSSKEDEEQKMSDMNVAIDVALGKKSSIANLSQSNKTSSTLKKTPSASNVTNSTKQNNGQEFDDDSSQLGKRPSSIVITPQDVILYLETEPLLRKSRLLHSLYLKLKE</sequence>
<dbReference type="KEGG" id="ngr:NAEGRDRAFT_56474"/>
<dbReference type="PANTHER" id="PTHR15138:SF14">
    <property type="entry name" value="TRANSCRIPTION INITIATION FACTOR TFIID SUBUNIT 4"/>
    <property type="match status" value="1"/>
</dbReference>
<evidence type="ECO:0000256" key="1">
    <source>
        <dbReference type="ARBA" id="ARBA00004123"/>
    </source>
</evidence>
<dbReference type="Pfam" id="PF05236">
    <property type="entry name" value="TAF4"/>
    <property type="match status" value="1"/>
</dbReference>
<dbReference type="GO" id="GO:0016251">
    <property type="term" value="F:RNA polymerase II general transcription initiation factor activity"/>
    <property type="evidence" value="ECO:0007669"/>
    <property type="project" value="TreeGrafter"/>
</dbReference>
<dbReference type="GO" id="GO:0003677">
    <property type="term" value="F:DNA binding"/>
    <property type="evidence" value="ECO:0007669"/>
    <property type="project" value="TreeGrafter"/>
</dbReference>
<evidence type="ECO:0000313" key="9">
    <source>
        <dbReference type="Proteomes" id="UP000006671"/>
    </source>
</evidence>
<organism evidence="9">
    <name type="scientific">Naegleria gruberi</name>
    <name type="common">Amoeba</name>
    <dbReference type="NCBI Taxonomy" id="5762"/>
    <lineage>
        <taxon>Eukaryota</taxon>
        <taxon>Discoba</taxon>
        <taxon>Heterolobosea</taxon>
        <taxon>Tetramitia</taxon>
        <taxon>Eutetramitia</taxon>
        <taxon>Vahlkampfiidae</taxon>
        <taxon>Naegleria</taxon>
    </lineage>
</organism>
<reference evidence="8 9" key="1">
    <citation type="journal article" date="2010" name="Cell">
        <title>The genome of Naegleria gruberi illuminates early eukaryotic versatility.</title>
        <authorList>
            <person name="Fritz-Laylin L.K."/>
            <person name="Prochnik S.E."/>
            <person name="Ginger M.L."/>
            <person name="Dacks J.B."/>
            <person name="Carpenter M.L."/>
            <person name="Field M.C."/>
            <person name="Kuo A."/>
            <person name="Paredez A."/>
            <person name="Chapman J."/>
            <person name="Pham J."/>
            <person name="Shu S."/>
            <person name="Neupane R."/>
            <person name="Cipriano M."/>
            <person name="Mancuso J."/>
            <person name="Tu H."/>
            <person name="Salamov A."/>
            <person name="Lindquist E."/>
            <person name="Shapiro H."/>
            <person name="Lucas S."/>
            <person name="Grigoriev I.V."/>
            <person name="Cande W.Z."/>
            <person name="Fulton C."/>
            <person name="Rokhsar D.S."/>
            <person name="Dawson S.C."/>
        </authorList>
    </citation>
    <scope>NUCLEOTIDE SEQUENCE [LARGE SCALE GENOMIC DNA]</scope>
    <source>
        <strain evidence="8 9">NEG-M</strain>
    </source>
</reference>
<gene>
    <name evidence="8" type="ORF">NAEGRDRAFT_56474</name>
</gene>
<dbReference type="RefSeq" id="XP_002683461.1">
    <property type="nucleotide sequence ID" value="XM_002683415.1"/>
</dbReference>
<dbReference type="VEuPathDB" id="AmoebaDB:NAEGRDRAFT_56474"/>
<feature type="compositionally biased region" description="Polar residues" evidence="6">
    <location>
        <begin position="378"/>
        <end position="407"/>
    </location>
</feature>
<dbReference type="PANTHER" id="PTHR15138">
    <property type="entry name" value="TRANSCRIPTION INITIATION FACTOR TFIID SUBUNIT 4"/>
    <property type="match status" value="1"/>
</dbReference>
<evidence type="ECO:0000259" key="7">
    <source>
        <dbReference type="Pfam" id="PF05236"/>
    </source>
</evidence>
<dbReference type="STRING" id="5762.D2UY09"/>
<dbReference type="GeneID" id="8859040"/>
<dbReference type="Proteomes" id="UP000006671">
    <property type="component" value="Unassembled WGS sequence"/>
</dbReference>
<evidence type="ECO:0000256" key="2">
    <source>
        <dbReference type="ARBA" id="ARBA00006178"/>
    </source>
</evidence>
<evidence type="ECO:0000313" key="8">
    <source>
        <dbReference type="EMBL" id="EFC50717.1"/>
    </source>
</evidence>
<dbReference type="Gene3D" id="1.10.20.10">
    <property type="entry name" value="Histone, subunit A"/>
    <property type="match status" value="1"/>
</dbReference>
<keyword evidence="4" id="KW-0804">Transcription</keyword>
<evidence type="ECO:0000256" key="6">
    <source>
        <dbReference type="SAM" id="MobiDB-lite"/>
    </source>
</evidence>
<dbReference type="GO" id="GO:0003743">
    <property type="term" value="F:translation initiation factor activity"/>
    <property type="evidence" value="ECO:0007669"/>
    <property type="project" value="UniProtKB-KW"/>
</dbReference>
<evidence type="ECO:0000256" key="3">
    <source>
        <dbReference type="ARBA" id="ARBA00023015"/>
    </source>
</evidence>
<feature type="region of interest" description="Disordered" evidence="6">
    <location>
        <begin position="317"/>
        <end position="359"/>
    </location>
</feature>
<feature type="domain" description="Transcription initiation factor TFIID component TAF4 C-terminal" evidence="7">
    <location>
        <begin position="221"/>
        <end position="447"/>
    </location>
</feature>
<accession>D2UY09</accession>
<keyword evidence="3" id="KW-0805">Transcription regulation</keyword>
<keyword evidence="5" id="KW-0539">Nucleus</keyword>
<dbReference type="OrthoDB" id="21060at2759"/>
<dbReference type="GO" id="GO:0005669">
    <property type="term" value="C:transcription factor TFIID complex"/>
    <property type="evidence" value="ECO:0007669"/>
    <property type="project" value="InterPro"/>
</dbReference>
<dbReference type="CDD" id="cd08045">
    <property type="entry name" value="HFD_TAF4"/>
    <property type="match status" value="1"/>
</dbReference>
<dbReference type="InterPro" id="IPR009072">
    <property type="entry name" value="Histone-fold"/>
</dbReference>
<dbReference type="InterPro" id="IPR045144">
    <property type="entry name" value="TAF4"/>
</dbReference>
<proteinExistence type="inferred from homology"/>
<dbReference type="InParanoid" id="D2UY09"/>
<feature type="compositionally biased region" description="Basic and acidic residues" evidence="6">
    <location>
        <begin position="317"/>
        <end position="333"/>
    </location>
</feature>
<dbReference type="InterPro" id="IPR007900">
    <property type="entry name" value="TAF4_C"/>
</dbReference>
<dbReference type="AlphaFoldDB" id="D2UY09"/>
<protein>
    <submittedName>
        <fullName evidence="8">Transcription initiation factor TFIID component TAF4</fullName>
    </submittedName>
</protein>
<dbReference type="GO" id="GO:0006367">
    <property type="term" value="P:transcription initiation at RNA polymerase II promoter"/>
    <property type="evidence" value="ECO:0007669"/>
    <property type="project" value="TreeGrafter"/>
</dbReference>
<evidence type="ECO:0000256" key="5">
    <source>
        <dbReference type="ARBA" id="ARBA00023242"/>
    </source>
</evidence>
<evidence type="ECO:0000256" key="4">
    <source>
        <dbReference type="ARBA" id="ARBA00023163"/>
    </source>
</evidence>
<feature type="region of interest" description="Disordered" evidence="6">
    <location>
        <begin position="378"/>
        <end position="421"/>
    </location>
</feature>
<keyword evidence="8" id="KW-0648">Protein biosynthesis</keyword>